<keyword evidence="3" id="KW-1185">Reference proteome</keyword>
<evidence type="ECO:0000313" key="3">
    <source>
        <dbReference type="Proteomes" id="UP001215598"/>
    </source>
</evidence>
<dbReference type="EMBL" id="JARKIB010000120">
    <property type="protein sequence ID" value="KAJ7736639.1"/>
    <property type="molecule type" value="Genomic_DNA"/>
</dbReference>
<name>A0AAD7MWZ2_9AGAR</name>
<feature type="compositionally biased region" description="Basic and acidic residues" evidence="1">
    <location>
        <begin position="359"/>
        <end position="371"/>
    </location>
</feature>
<dbReference type="AlphaFoldDB" id="A0AAD7MWZ2"/>
<reference evidence="2" key="1">
    <citation type="submission" date="2023-03" db="EMBL/GenBank/DDBJ databases">
        <title>Massive genome expansion in bonnet fungi (Mycena s.s.) driven by repeated elements and novel gene families across ecological guilds.</title>
        <authorList>
            <consortium name="Lawrence Berkeley National Laboratory"/>
            <person name="Harder C.B."/>
            <person name="Miyauchi S."/>
            <person name="Viragh M."/>
            <person name="Kuo A."/>
            <person name="Thoen E."/>
            <person name="Andreopoulos B."/>
            <person name="Lu D."/>
            <person name="Skrede I."/>
            <person name="Drula E."/>
            <person name="Henrissat B."/>
            <person name="Morin E."/>
            <person name="Kohler A."/>
            <person name="Barry K."/>
            <person name="LaButti K."/>
            <person name="Morin E."/>
            <person name="Salamov A."/>
            <person name="Lipzen A."/>
            <person name="Mereny Z."/>
            <person name="Hegedus B."/>
            <person name="Baldrian P."/>
            <person name="Stursova M."/>
            <person name="Weitz H."/>
            <person name="Taylor A."/>
            <person name="Grigoriev I.V."/>
            <person name="Nagy L.G."/>
            <person name="Martin F."/>
            <person name="Kauserud H."/>
        </authorList>
    </citation>
    <scope>NUCLEOTIDE SEQUENCE</scope>
    <source>
        <strain evidence="2">CBHHK182m</strain>
    </source>
</reference>
<feature type="compositionally biased region" description="Basic and acidic residues" evidence="1">
    <location>
        <begin position="671"/>
        <end position="681"/>
    </location>
</feature>
<accession>A0AAD7MWZ2</accession>
<gene>
    <name evidence="2" type="ORF">B0H16DRAFT_1730686</name>
</gene>
<feature type="compositionally biased region" description="Gly residues" evidence="1">
    <location>
        <begin position="425"/>
        <end position="445"/>
    </location>
</feature>
<feature type="compositionally biased region" description="Low complexity" evidence="1">
    <location>
        <begin position="619"/>
        <end position="628"/>
    </location>
</feature>
<sequence length="698" mass="75151">MTPAGTSGAPRIVPAPGRKPIKRSRAKPGVKRGKVPWIHGTKELFFSRRVDEWRAAQAQGVVPLGRFYKRIANLYILKYGYDMKDHQDLEVDVEDPTDPDAPIPGADSLTKDEASERSTYTETLRKRIGAWYCRTYRGVEENDKHIFADLLKGVGNNGPGYPRKPQPLHLYSRKYYDERVKPRFEKAWGIEVARAEALEQDAEHQIKIRNKVTREVFEEETEEFQAELRLAVETEHAAAVRAWELTRAESPTRTAAEIHGALKNAAFYLEPLADAISEKFQMNCSILLCGPIGNRGGGIDVRSVHAGTTKGLTNEKWHEFDKPGYSATVKSFTVVASTRRNASAAVDDGAMANDAGAGAEREGEGAGDRTAVRVPAPPGGAPLARIERDVGGGEAGGQGDGTGAADGRGIGAGGGASTRGDGGDDGAGAGGGGDDGAGAGSGGEPGATVTGGETHPVWKPDEEVWARTWGPEVKKVFASFATAKADLGVPWAKVVEVWVKVEEASGFNNEGGKITTDCRPKEITDFISKGRHWIMVRKITAPGTRDQEGSYAAQWWAWWAAIKAKGELHTLHGRMGFMLVLLSLLWWGAGGAGGEEWGAAAAEVTTTLGEVLGSGKILTKTPAAPAPKRTAEKRKRAENEGDGNDEEEDNDGEGGNKGPPEKRKRAKRTKKDGGEAGERKTRSQAATERPRARPRRKN</sequence>
<evidence type="ECO:0000256" key="1">
    <source>
        <dbReference type="SAM" id="MobiDB-lite"/>
    </source>
</evidence>
<feature type="compositionally biased region" description="Gly residues" evidence="1">
    <location>
        <begin position="392"/>
        <end position="417"/>
    </location>
</feature>
<feature type="region of interest" description="Disordered" evidence="1">
    <location>
        <begin position="616"/>
        <end position="698"/>
    </location>
</feature>
<protein>
    <submittedName>
        <fullName evidence="2">Uncharacterized protein</fullName>
    </submittedName>
</protein>
<proteinExistence type="predicted"/>
<dbReference type="Proteomes" id="UP001215598">
    <property type="component" value="Unassembled WGS sequence"/>
</dbReference>
<evidence type="ECO:0000313" key="2">
    <source>
        <dbReference type="EMBL" id="KAJ7736639.1"/>
    </source>
</evidence>
<feature type="compositionally biased region" description="Basic residues" evidence="1">
    <location>
        <begin position="19"/>
        <end position="33"/>
    </location>
</feature>
<comment type="caution">
    <text evidence="2">The sequence shown here is derived from an EMBL/GenBank/DDBJ whole genome shotgun (WGS) entry which is preliminary data.</text>
</comment>
<feature type="region of interest" description="Disordered" evidence="1">
    <location>
        <begin position="92"/>
        <end position="118"/>
    </location>
</feature>
<feature type="compositionally biased region" description="Acidic residues" evidence="1">
    <location>
        <begin position="640"/>
        <end position="652"/>
    </location>
</feature>
<organism evidence="2 3">
    <name type="scientific">Mycena metata</name>
    <dbReference type="NCBI Taxonomy" id="1033252"/>
    <lineage>
        <taxon>Eukaryota</taxon>
        <taxon>Fungi</taxon>
        <taxon>Dikarya</taxon>
        <taxon>Basidiomycota</taxon>
        <taxon>Agaricomycotina</taxon>
        <taxon>Agaricomycetes</taxon>
        <taxon>Agaricomycetidae</taxon>
        <taxon>Agaricales</taxon>
        <taxon>Marasmiineae</taxon>
        <taxon>Mycenaceae</taxon>
        <taxon>Mycena</taxon>
    </lineage>
</organism>
<feature type="region of interest" description="Disordered" evidence="1">
    <location>
        <begin position="1"/>
        <end position="33"/>
    </location>
</feature>
<feature type="region of interest" description="Disordered" evidence="1">
    <location>
        <begin position="352"/>
        <end position="460"/>
    </location>
</feature>